<evidence type="ECO:0000259" key="8">
    <source>
        <dbReference type="Pfam" id="PF09811"/>
    </source>
</evidence>
<keyword evidence="10" id="KW-1185">Reference proteome</keyword>
<evidence type="ECO:0000256" key="1">
    <source>
        <dbReference type="ARBA" id="ARBA00004123"/>
    </source>
</evidence>
<name>A0A9W9AES6_9AGAR</name>
<dbReference type="InterPro" id="IPR019191">
    <property type="entry name" value="Essential_protein_Yae1_N"/>
</dbReference>
<dbReference type="GO" id="GO:0005737">
    <property type="term" value="C:cytoplasm"/>
    <property type="evidence" value="ECO:0007669"/>
    <property type="project" value="UniProtKB-SubCell"/>
</dbReference>
<reference evidence="9" key="1">
    <citation type="submission" date="2022-08" db="EMBL/GenBank/DDBJ databases">
        <title>A Global Phylogenomic Analysis of the Shiitake Genus Lentinula.</title>
        <authorList>
            <consortium name="DOE Joint Genome Institute"/>
            <person name="Sierra-Patev S."/>
            <person name="Min B."/>
            <person name="Naranjo-Ortiz M."/>
            <person name="Looney B."/>
            <person name="Konkel Z."/>
            <person name="Slot J.C."/>
            <person name="Sakamoto Y."/>
            <person name="Steenwyk J.L."/>
            <person name="Rokas A."/>
            <person name="Carro J."/>
            <person name="Camarero S."/>
            <person name="Ferreira P."/>
            <person name="Molpeceres G."/>
            <person name="Ruiz-Duenas F.J."/>
            <person name="Serrano A."/>
            <person name="Henrissat B."/>
            <person name="Drula E."/>
            <person name="Hughes K.W."/>
            <person name="Mata J.L."/>
            <person name="Ishikawa N.K."/>
            <person name="Vargas-Isla R."/>
            <person name="Ushijima S."/>
            <person name="Smith C.A."/>
            <person name="Ahrendt S."/>
            <person name="Andreopoulos W."/>
            <person name="He G."/>
            <person name="Labutti K."/>
            <person name="Lipzen A."/>
            <person name="Ng V."/>
            <person name="Riley R."/>
            <person name="Sandor L."/>
            <person name="Barry K."/>
            <person name="Martinez A.T."/>
            <person name="Xiao Y."/>
            <person name="Gibbons J.G."/>
            <person name="Terashima K."/>
            <person name="Grigoriev I.V."/>
            <person name="Hibbett D.S."/>
        </authorList>
    </citation>
    <scope>NUCLEOTIDE SEQUENCE</scope>
    <source>
        <strain evidence="9">JLM2183</strain>
    </source>
</reference>
<evidence type="ECO:0000256" key="5">
    <source>
        <dbReference type="ARBA" id="ARBA00018400"/>
    </source>
</evidence>
<comment type="caution">
    <text evidence="9">The sequence shown here is derived from an EMBL/GenBank/DDBJ whole genome shotgun (WGS) entry which is preliminary data.</text>
</comment>
<comment type="similarity">
    <text evidence="3">Belongs to the YAE1 family.</text>
</comment>
<comment type="subcellular location">
    <subcellularLocation>
        <location evidence="2">Cytoplasm</location>
    </subcellularLocation>
    <subcellularLocation>
        <location evidence="1">Nucleus</location>
    </subcellularLocation>
</comment>
<evidence type="ECO:0000256" key="3">
    <source>
        <dbReference type="ARBA" id="ARBA00007096"/>
    </source>
</evidence>
<dbReference type="PANTHER" id="PTHR18829">
    <property type="entry name" value="PROTEIN YAE1 HOMOLOG"/>
    <property type="match status" value="1"/>
</dbReference>
<evidence type="ECO:0000256" key="6">
    <source>
        <dbReference type="ARBA" id="ARBA00022490"/>
    </source>
</evidence>
<evidence type="ECO:0000256" key="4">
    <source>
        <dbReference type="ARBA" id="ARBA00017286"/>
    </source>
</evidence>
<feature type="domain" description="Essential protein Yae1 N-terminal" evidence="8">
    <location>
        <begin position="30"/>
        <end position="68"/>
    </location>
</feature>
<gene>
    <name evidence="9" type="ORF">J3R30DRAFT_2402234</name>
</gene>
<accession>A0A9W9AES6</accession>
<dbReference type="GO" id="GO:0005634">
    <property type="term" value="C:nucleus"/>
    <property type="evidence" value="ECO:0007669"/>
    <property type="project" value="UniProtKB-SubCell"/>
</dbReference>
<evidence type="ECO:0000313" key="10">
    <source>
        <dbReference type="Proteomes" id="UP001150266"/>
    </source>
</evidence>
<dbReference type="OrthoDB" id="20086at2759"/>
<dbReference type="Proteomes" id="UP001150266">
    <property type="component" value="Unassembled WGS sequence"/>
</dbReference>
<organism evidence="9 10">
    <name type="scientific">Lentinula aciculospora</name>
    <dbReference type="NCBI Taxonomy" id="153920"/>
    <lineage>
        <taxon>Eukaryota</taxon>
        <taxon>Fungi</taxon>
        <taxon>Dikarya</taxon>
        <taxon>Basidiomycota</taxon>
        <taxon>Agaricomycotina</taxon>
        <taxon>Agaricomycetes</taxon>
        <taxon>Agaricomycetidae</taxon>
        <taxon>Agaricales</taxon>
        <taxon>Marasmiineae</taxon>
        <taxon>Omphalotaceae</taxon>
        <taxon>Lentinula</taxon>
    </lineage>
</organism>
<proteinExistence type="inferred from homology"/>
<sequence length="194" mass="21376">MDSPWDEEAGPNTIRDSEWTKISSEFTTTGYREGITAGKESALQEGFDAGFATIGAPIGREVGILRGTIFALLDSLSLNGGDSPGPKSVLIEARSIAYQLSRIRFSEIAPRDVEAEAHALEHLKMDEEDAEIEENDEIAQKRQMEGLEDMLARLTPGDHSDPSEQYKLTLEDVQNLKRQTLSLCTTMGLSVDWS</sequence>
<dbReference type="EMBL" id="JAOTPV010000006">
    <property type="protein sequence ID" value="KAJ4481116.1"/>
    <property type="molecule type" value="Genomic_DNA"/>
</dbReference>
<protein>
    <recommendedName>
        <fullName evidence="5">Protein YAE1</fullName>
    </recommendedName>
    <alternativeName>
        <fullName evidence="4">Protein yae1</fullName>
    </alternativeName>
</protein>
<dbReference type="PANTHER" id="PTHR18829:SF0">
    <property type="entry name" value="PROTEIN YAE1 HOMOLOG"/>
    <property type="match status" value="1"/>
</dbReference>
<dbReference type="Pfam" id="PF09811">
    <property type="entry name" value="Yae1_N"/>
    <property type="match status" value="1"/>
</dbReference>
<evidence type="ECO:0000313" key="9">
    <source>
        <dbReference type="EMBL" id="KAJ4481116.1"/>
    </source>
</evidence>
<dbReference type="InterPro" id="IPR038881">
    <property type="entry name" value="Yae1-like"/>
</dbReference>
<evidence type="ECO:0000256" key="7">
    <source>
        <dbReference type="ARBA" id="ARBA00023242"/>
    </source>
</evidence>
<evidence type="ECO:0000256" key="2">
    <source>
        <dbReference type="ARBA" id="ARBA00004496"/>
    </source>
</evidence>
<dbReference type="AlphaFoldDB" id="A0A9W9AES6"/>
<keyword evidence="7" id="KW-0539">Nucleus</keyword>
<keyword evidence="6" id="KW-0963">Cytoplasm</keyword>